<proteinExistence type="inferred from homology"/>
<dbReference type="OMA" id="AKEMEPH"/>
<dbReference type="Proteomes" id="UP000195402">
    <property type="component" value="Unassembled WGS sequence"/>
</dbReference>
<dbReference type="EMBL" id="MVGT01000438">
    <property type="protein sequence ID" value="OVA17438.1"/>
    <property type="molecule type" value="Genomic_DNA"/>
</dbReference>
<comment type="caution">
    <text evidence="2">The sequence shown here is derived from an EMBL/GenBank/DDBJ whole genome shotgun (WGS) entry which is preliminary data.</text>
</comment>
<organism evidence="2 3">
    <name type="scientific">Macleaya cordata</name>
    <name type="common">Five-seeded plume-poppy</name>
    <name type="synonym">Bocconia cordata</name>
    <dbReference type="NCBI Taxonomy" id="56857"/>
    <lineage>
        <taxon>Eukaryota</taxon>
        <taxon>Viridiplantae</taxon>
        <taxon>Streptophyta</taxon>
        <taxon>Embryophyta</taxon>
        <taxon>Tracheophyta</taxon>
        <taxon>Spermatophyta</taxon>
        <taxon>Magnoliopsida</taxon>
        <taxon>Ranunculales</taxon>
        <taxon>Papaveraceae</taxon>
        <taxon>Papaveroideae</taxon>
        <taxon>Macleaya</taxon>
    </lineage>
</organism>
<protein>
    <submittedName>
        <fullName evidence="2">Auxin-induced protein</fullName>
    </submittedName>
</protein>
<dbReference type="Pfam" id="PF02519">
    <property type="entry name" value="Auxin_inducible"/>
    <property type="match status" value="1"/>
</dbReference>
<reference evidence="2 3" key="1">
    <citation type="journal article" date="2017" name="Mol. Plant">
        <title>The Genome of Medicinal Plant Macleaya cordata Provides New Insights into Benzylisoquinoline Alkaloids Metabolism.</title>
        <authorList>
            <person name="Liu X."/>
            <person name="Liu Y."/>
            <person name="Huang P."/>
            <person name="Ma Y."/>
            <person name="Qing Z."/>
            <person name="Tang Q."/>
            <person name="Cao H."/>
            <person name="Cheng P."/>
            <person name="Zheng Y."/>
            <person name="Yuan Z."/>
            <person name="Zhou Y."/>
            <person name="Liu J."/>
            <person name="Tang Z."/>
            <person name="Zhuo Y."/>
            <person name="Zhang Y."/>
            <person name="Yu L."/>
            <person name="Huang J."/>
            <person name="Yang P."/>
            <person name="Peng Q."/>
            <person name="Zhang J."/>
            <person name="Jiang W."/>
            <person name="Zhang Z."/>
            <person name="Lin K."/>
            <person name="Ro D.K."/>
            <person name="Chen X."/>
            <person name="Xiong X."/>
            <person name="Shang Y."/>
            <person name="Huang S."/>
            <person name="Zeng J."/>
        </authorList>
    </citation>
    <scope>NUCLEOTIDE SEQUENCE [LARGE SCALE GENOMIC DNA]</scope>
    <source>
        <strain evidence="3">cv. BLH2017</strain>
        <tissue evidence="2">Root</tissue>
    </source>
</reference>
<dbReference type="AlphaFoldDB" id="A0A200R433"/>
<dbReference type="OrthoDB" id="660486at2759"/>
<comment type="similarity">
    <text evidence="1">Belongs to the ARG7 family.</text>
</comment>
<dbReference type="InParanoid" id="A0A200R433"/>
<name>A0A200R433_MACCD</name>
<keyword evidence="3" id="KW-1185">Reference proteome</keyword>
<evidence type="ECO:0000256" key="1">
    <source>
        <dbReference type="ARBA" id="ARBA00006974"/>
    </source>
</evidence>
<gene>
    <name evidence="2" type="ORF">BVC80_1837g257</name>
</gene>
<sequence length="73" mass="8348">MLLEEAETEYGYNSEGPLTLPCNIDFFYKVLSEMEMDGDYDDNDQVHQAGCNFAKGYGSYRLLSPARMVAMEY</sequence>
<dbReference type="InterPro" id="IPR003676">
    <property type="entry name" value="SAUR_fam"/>
</dbReference>
<evidence type="ECO:0000313" key="3">
    <source>
        <dbReference type="Proteomes" id="UP000195402"/>
    </source>
</evidence>
<evidence type="ECO:0000313" key="2">
    <source>
        <dbReference type="EMBL" id="OVA17438.1"/>
    </source>
</evidence>
<dbReference type="GO" id="GO:0009733">
    <property type="term" value="P:response to auxin"/>
    <property type="evidence" value="ECO:0007669"/>
    <property type="project" value="InterPro"/>
</dbReference>
<dbReference type="STRING" id="56857.A0A200R433"/>
<accession>A0A200R433</accession>